<sequence>MTQDASGRTLPLFYWDAKGLALSDPKRGVFETGNFGDLASVSVVEWLSGQTVEHASDDTDGPRLLAIGSILHRARDGDVIWGSGLKGSAAEQFDAGRIDIRSCRGPITYDFLKRRGCDLGKVTTLFDPGSLAHCLPVAETLDPGANRGKTLIIPHFRELASFARKNWRQRKQIVSVDCTLETMMARLVGAERVISSSLHGIIVAEALGVPAIWLRPMTAESHLKYYDYYYATERYDVTCHDTLRDALKADAPPLPRLDHAAMRASFPHDRVDELAR</sequence>
<keyword evidence="2" id="KW-0808">Transferase</keyword>
<dbReference type="RefSeq" id="WP_265558280.1">
    <property type="nucleotide sequence ID" value="NZ_CP092471.1"/>
</dbReference>
<protein>
    <submittedName>
        <fullName evidence="2">Polysaccharide pyruvyl transferase family protein</fullName>
    </submittedName>
</protein>
<accession>A0ABY5T0R9</accession>
<feature type="domain" description="Polysaccharide pyruvyl transferase" evidence="1">
    <location>
        <begin position="96"/>
        <end position="214"/>
    </location>
</feature>
<dbReference type="GO" id="GO:0016740">
    <property type="term" value="F:transferase activity"/>
    <property type="evidence" value="ECO:0007669"/>
    <property type="project" value="UniProtKB-KW"/>
</dbReference>
<gene>
    <name evidence="2" type="ORF">L1F33_12805</name>
</gene>
<dbReference type="InterPro" id="IPR007345">
    <property type="entry name" value="Polysacch_pyruvyl_Trfase"/>
</dbReference>
<keyword evidence="3" id="KW-1185">Reference proteome</keyword>
<proteinExistence type="predicted"/>
<name>A0ABY5T0R9_9SPHN</name>
<evidence type="ECO:0000259" key="1">
    <source>
        <dbReference type="Pfam" id="PF04230"/>
    </source>
</evidence>
<evidence type="ECO:0000313" key="2">
    <source>
        <dbReference type="EMBL" id="UVI39099.1"/>
    </source>
</evidence>
<evidence type="ECO:0000313" key="3">
    <source>
        <dbReference type="Proteomes" id="UP001065265"/>
    </source>
</evidence>
<dbReference type="EMBL" id="CP092471">
    <property type="protein sequence ID" value="UVI39099.1"/>
    <property type="molecule type" value="Genomic_DNA"/>
</dbReference>
<dbReference type="Pfam" id="PF04230">
    <property type="entry name" value="PS_pyruv_trans"/>
    <property type="match status" value="1"/>
</dbReference>
<dbReference type="Proteomes" id="UP001065265">
    <property type="component" value="Chromosome"/>
</dbReference>
<reference evidence="2" key="1">
    <citation type="submission" date="2022-02" db="EMBL/GenBank/DDBJ databases">
        <title>Qipengyuania spongiae sp. nov., isolated from marine sponge.</title>
        <authorList>
            <person name="Li Z."/>
            <person name="Zhang M."/>
        </authorList>
    </citation>
    <scope>NUCLEOTIDE SEQUENCE</scope>
    <source>
        <strain evidence="2">PHS-Z21</strain>
    </source>
</reference>
<organism evidence="2 3">
    <name type="scientific">Qipengyuania spongiae</name>
    <dbReference type="NCBI Taxonomy" id="2909673"/>
    <lineage>
        <taxon>Bacteria</taxon>
        <taxon>Pseudomonadati</taxon>
        <taxon>Pseudomonadota</taxon>
        <taxon>Alphaproteobacteria</taxon>
        <taxon>Sphingomonadales</taxon>
        <taxon>Erythrobacteraceae</taxon>
        <taxon>Qipengyuania</taxon>
    </lineage>
</organism>